<gene>
    <name evidence="2" type="ORF">MUK42_19212</name>
</gene>
<evidence type="ECO:0000313" key="3">
    <source>
        <dbReference type="Proteomes" id="UP001055439"/>
    </source>
</evidence>
<feature type="compositionally biased region" description="Basic and acidic residues" evidence="1">
    <location>
        <begin position="92"/>
        <end position="109"/>
    </location>
</feature>
<feature type="compositionally biased region" description="Low complexity" evidence="1">
    <location>
        <begin position="115"/>
        <end position="124"/>
    </location>
</feature>
<keyword evidence="3" id="KW-1185">Reference proteome</keyword>
<feature type="compositionally biased region" description="Low complexity" evidence="1">
    <location>
        <begin position="56"/>
        <end position="71"/>
    </location>
</feature>
<feature type="non-terminal residue" evidence="2">
    <location>
        <position position="1"/>
    </location>
</feature>
<protein>
    <submittedName>
        <fullName evidence="2">Uncharacterized protein</fullName>
    </submittedName>
</protein>
<organism evidence="2 3">
    <name type="scientific">Musa troglodytarum</name>
    <name type="common">fe'i banana</name>
    <dbReference type="NCBI Taxonomy" id="320322"/>
    <lineage>
        <taxon>Eukaryota</taxon>
        <taxon>Viridiplantae</taxon>
        <taxon>Streptophyta</taxon>
        <taxon>Embryophyta</taxon>
        <taxon>Tracheophyta</taxon>
        <taxon>Spermatophyta</taxon>
        <taxon>Magnoliopsida</taxon>
        <taxon>Liliopsida</taxon>
        <taxon>Zingiberales</taxon>
        <taxon>Musaceae</taxon>
        <taxon>Musa</taxon>
    </lineage>
</organism>
<dbReference type="EMBL" id="CP097507">
    <property type="protein sequence ID" value="URE07322.1"/>
    <property type="molecule type" value="Genomic_DNA"/>
</dbReference>
<evidence type="ECO:0000313" key="2">
    <source>
        <dbReference type="EMBL" id="URE07322.1"/>
    </source>
</evidence>
<feature type="compositionally biased region" description="Gly residues" evidence="1">
    <location>
        <begin position="81"/>
        <end position="91"/>
    </location>
</feature>
<feature type="compositionally biased region" description="Basic residues" evidence="1">
    <location>
        <begin position="1"/>
        <end position="11"/>
    </location>
</feature>
<reference evidence="2" key="1">
    <citation type="submission" date="2022-05" db="EMBL/GenBank/DDBJ databases">
        <title>The Musa troglodytarum L. genome provides insights into the mechanism of non-climacteric behaviour and enrichment of carotenoids.</title>
        <authorList>
            <person name="Wang J."/>
        </authorList>
    </citation>
    <scope>NUCLEOTIDE SEQUENCE</scope>
    <source>
        <tissue evidence="2">Leaf</tissue>
    </source>
</reference>
<feature type="compositionally biased region" description="Basic residues" evidence="1">
    <location>
        <begin position="18"/>
        <end position="28"/>
    </location>
</feature>
<sequence length="209" mass="21424">GEPHCGSRHPRAQQPARVPHRRRCGRPPRRLDRWSRSPGATRQGPGAALGSGAQTDVGGSSDGDSVRGVSGHQLRADPGELRGGTAGQRGGAGDDDRGGSGGGDVEREGGGVGAVPGEEAVGADQRGEAGPVSGGADQGAGAAEAEHRARGSDEDLSDALPVLLVHLHHHGLRRNLRLLLTAVDVGPTLWCTRTRGACSLLHRQPQSMS</sequence>
<dbReference type="AlphaFoldDB" id="A0A9E7G6X2"/>
<accession>A0A9E7G6X2</accession>
<name>A0A9E7G6X2_9LILI</name>
<feature type="compositionally biased region" description="Basic and acidic residues" evidence="1">
    <location>
        <begin position="144"/>
        <end position="153"/>
    </location>
</feature>
<feature type="region of interest" description="Disordered" evidence="1">
    <location>
        <begin position="1"/>
        <end position="153"/>
    </location>
</feature>
<proteinExistence type="predicted"/>
<dbReference type="Proteomes" id="UP001055439">
    <property type="component" value="Chromosome 5"/>
</dbReference>
<dbReference type="OrthoDB" id="630895at2759"/>
<evidence type="ECO:0000256" key="1">
    <source>
        <dbReference type="SAM" id="MobiDB-lite"/>
    </source>
</evidence>